<sequence>DIIYIRVHTETVGKQKKVPGGDMSINTYDEQKFWEEVDILFPDIVKAITSLAKKSYISITNLRNGVTWWSEKAMEYFGMQENYTIRGQEKSKRSIHPDDLEDFRRGFRERVAGKNMDEPWEYRVRDGSTYIRISARAKMLNDKDGKPFVIVIRYNNYSISDEVDATTGLHTEPALDREIMEFLEESGQGALLKIGLDQFSHINVMYGAAFSDKILNCAAQELLRPVKGKGYVYRLSGAKFVISFKKVYQSGTA</sequence>
<evidence type="ECO:0000313" key="2">
    <source>
        <dbReference type="EMBL" id="EKC68096.1"/>
    </source>
</evidence>
<organism evidence="2">
    <name type="scientific">human gut metagenome</name>
    <dbReference type="NCBI Taxonomy" id="408170"/>
    <lineage>
        <taxon>unclassified sequences</taxon>
        <taxon>metagenomes</taxon>
        <taxon>organismal metagenomes</taxon>
    </lineage>
</organism>
<dbReference type="InterPro" id="IPR000014">
    <property type="entry name" value="PAS"/>
</dbReference>
<reference evidence="2" key="1">
    <citation type="journal article" date="2013" name="Environ. Microbiol.">
        <title>Microbiota from the distal guts of lean and obese adolescents exhibit partial functional redundancy besides clear differences in community structure.</title>
        <authorList>
            <person name="Ferrer M."/>
            <person name="Ruiz A."/>
            <person name="Lanza F."/>
            <person name="Haange S.B."/>
            <person name="Oberbach A."/>
            <person name="Till H."/>
            <person name="Bargiela R."/>
            <person name="Campoy C."/>
            <person name="Segura M.T."/>
            <person name="Richter M."/>
            <person name="von Bergen M."/>
            <person name="Seifert J."/>
            <person name="Suarez A."/>
        </authorList>
    </citation>
    <scope>NUCLEOTIDE SEQUENCE</scope>
</reference>
<dbReference type="InterPro" id="IPR013655">
    <property type="entry name" value="PAS_fold_3"/>
</dbReference>
<dbReference type="AlphaFoldDB" id="K1U9C0"/>
<dbReference type="EMBL" id="AJWZ01003493">
    <property type="protein sequence ID" value="EKC68096.1"/>
    <property type="molecule type" value="Genomic_DNA"/>
</dbReference>
<dbReference type="InterPro" id="IPR000160">
    <property type="entry name" value="GGDEF_dom"/>
</dbReference>
<dbReference type="InterPro" id="IPR043128">
    <property type="entry name" value="Rev_trsase/Diguanyl_cyclase"/>
</dbReference>
<dbReference type="Gene3D" id="3.30.70.270">
    <property type="match status" value="1"/>
</dbReference>
<feature type="non-terminal residue" evidence="2">
    <location>
        <position position="1"/>
    </location>
</feature>
<dbReference type="InterPro" id="IPR029787">
    <property type="entry name" value="Nucleotide_cyclase"/>
</dbReference>
<accession>K1U9C0</accession>
<dbReference type="Gene3D" id="3.30.450.20">
    <property type="entry name" value="PAS domain"/>
    <property type="match status" value="1"/>
</dbReference>
<dbReference type="CDD" id="cd00130">
    <property type="entry name" value="PAS"/>
    <property type="match status" value="1"/>
</dbReference>
<dbReference type="SUPFAM" id="SSF55785">
    <property type="entry name" value="PYP-like sensor domain (PAS domain)"/>
    <property type="match status" value="1"/>
</dbReference>
<evidence type="ECO:0000259" key="1">
    <source>
        <dbReference type="PROSITE" id="PS50887"/>
    </source>
</evidence>
<name>K1U9C0_9ZZZZ</name>
<dbReference type="InterPro" id="IPR035965">
    <property type="entry name" value="PAS-like_dom_sf"/>
</dbReference>
<feature type="domain" description="GGDEF" evidence="1">
    <location>
        <begin position="187"/>
        <end position="253"/>
    </location>
</feature>
<dbReference type="SUPFAM" id="SSF55073">
    <property type="entry name" value="Nucleotide cyclase"/>
    <property type="match status" value="1"/>
</dbReference>
<protein>
    <submittedName>
        <fullName evidence="2">Signaling protein</fullName>
    </submittedName>
</protein>
<dbReference type="Pfam" id="PF08447">
    <property type="entry name" value="PAS_3"/>
    <property type="match status" value="1"/>
</dbReference>
<proteinExistence type="predicted"/>
<dbReference type="Pfam" id="PF00990">
    <property type="entry name" value="GGDEF"/>
    <property type="match status" value="1"/>
</dbReference>
<dbReference type="PROSITE" id="PS50887">
    <property type="entry name" value="GGDEF"/>
    <property type="match status" value="1"/>
</dbReference>
<gene>
    <name evidence="2" type="ORF">OBE_05114</name>
</gene>
<feature type="non-terminal residue" evidence="2">
    <location>
        <position position="253"/>
    </location>
</feature>
<comment type="caution">
    <text evidence="2">The sequence shown here is derived from an EMBL/GenBank/DDBJ whole genome shotgun (WGS) entry which is preliminary data.</text>
</comment>